<dbReference type="AlphaFoldDB" id="A0A813DU86"/>
<reference evidence="2" key="1">
    <citation type="submission" date="2021-02" db="EMBL/GenBank/DDBJ databases">
        <authorList>
            <person name="Dougan E. K."/>
            <person name="Rhodes N."/>
            <person name="Thang M."/>
            <person name="Chan C."/>
        </authorList>
    </citation>
    <scope>NUCLEOTIDE SEQUENCE</scope>
</reference>
<dbReference type="EMBL" id="CAJNNV010005981">
    <property type="protein sequence ID" value="CAE8592930.1"/>
    <property type="molecule type" value="Genomic_DNA"/>
</dbReference>
<feature type="compositionally biased region" description="Low complexity" evidence="1">
    <location>
        <begin position="220"/>
        <end position="243"/>
    </location>
</feature>
<feature type="region of interest" description="Disordered" evidence="1">
    <location>
        <begin position="662"/>
        <end position="691"/>
    </location>
</feature>
<dbReference type="Proteomes" id="UP000654075">
    <property type="component" value="Unassembled WGS sequence"/>
</dbReference>
<organism evidence="2 3">
    <name type="scientific">Polarella glacialis</name>
    <name type="common">Dinoflagellate</name>
    <dbReference type="NCBI Taxonomy" id="89957"/>
    <lineage>
        <taxon>Eukaryota</taxon>
        <taxon>Sar</taxon>
        <taxon>Alveolata</taxon>
        <taxon>Dinophyceae</taxon>
        <taxon>Suessiales</taxon>
        <taxon>Suessiaceae</taxon>
        <taxon>Polarella</taxon>
    </lineage>
</organism>
<feature type="region of interest" description="Disordered" evidence="1">
    <location>
        <begin position="220"/>
        <end position="247"/>
    </location>
</feature>
<keyword evidence="3" id="KW-1185">Reference proteome</keyword>
<accession>A0A813DU86</accession>
<protein>
    <submittedName>
        <fullName evidence="2">Uncharacterized protein</fullName>
    </submittedName>
</protein>
<proteinExistence type="predicted"/>
<evidence type="ECO:0000313" key="3">
    <source>
        <dbReference type="Proteomes" id="UP000654075"/>
    </source>
</evidence>
<gene>
    <name evidence="2" type="ORF">PGLA1383_LOCUS11546</name>
</gene>
<evidence type="ECO:0000313" key="2">
    <source>
        <dbReference type="EMBL" id="CAE8592930.1"/>
    </source>
</evidence>
<sequence length="831" mass="88803">MAHEVRRGRPRGPLVVYAHDDRWSEKDVRPAEKMAQKIAALDEENRQMSYRLSRLRSASAAKGLAGLQPPVVSGWNSPIGPNGLLIGSPVASPRATLMTNLRARSSSPSGQPIGCMTYSRPCAGAGPACFYPSMSASLPSSAAVSRTTSPVISPRPLVPQASSPRPSDASIATAVFVATAPSASVRLQHPSLSSQYMVAQHLPPWRVAVGAATAAQDARLTSVPAQPAQPASSSRAQSWQPWPATEQSAVPSNPFVVNRLDAAATGAVTEPSARDDASESAAVSEAFGSVTAPAATVAGRAAAAAFATTHRAHAAATRGLAPMLQAPPGVRVEPVTVPSTLLPASVIQAAGAAAACAVAEVATAEAVARGCGSCEPLLGDVLVWRVVTWSRNASRGKLQTQFGSLTFDFGLYQLSKPQVAEWSSDGSKVTARIAVCRCRGTRGVADILWHSIDITGDDLVTGGISCLGDTDPAVSTSTSNVLVNPAEAQLAGRAVRLLTRDISRWENMSPAQKEEQVGELKCRLTLTESSVDWRKLVAILREAAAALSAPRRLPEQLPDGPDQPPDQLSLERLRASAARQRMIRDVLIRSLEALESFERDDRINCILHRVHTLISRFEARVGNIFDASSGKTWVRIQELIGSLLCSSQFECRAPLHDLRQPEAKSPGAGLSGGGAAATPSVRNGRGKTRNRVRSKLWKPRGSKNIMERGLLERLMKTAMERLPQRRGTYKDVVEMMSKDAAFWSAQEKLDTRLHVEKGKTTTHLVWHFRVGVRMSKYFKKTGLSVEGKALWEFVEAPLLQQTTVASEPQSDLSLLSLGSDVPGGTRVISTP</sequence>
<comment type="caution">
    <text evidence="2">The sequence shown here is derived from an EMBL/GenBank/DDBJ whole genome shotgun (WGS) entry which is preliminary data.</text>
</comment>
<name>A0A813DU86_POLGL</name>
<evidence type="ECO:0000256" key="1">
    <source>
        <dbReference type="SAM" id="MobiDB-lite"/>
    </source>
</evidence>